<dbReference type="InterPro" id="IPR008978">
    <property type="entry name" value="HSP20-like_chaperone"/>
</dbReference>
<feature type="domain" description="SHSP" evidence="3">
    <location>
        <begin position="69"/>
        <end position="127"/>
    </location>
</feature>
<gene>
    <name evidence="4" type="primary">HSPB1_1</name>
    <name evidence="4" type="ORF">KIN20_014376</name>
</gene>
<reference evidence="4" key="1">
    <citation type="submission" date="2021-06" db="EMBL/GenBank/DDBJ databases">
        <title>Parelaphostrongylus tenuis whole genome reference sequence.</title>
        <authorList>
            <person name="Garwood T.J."/>
            <person name="Larsen P.A."/>
            <person name="Fountain-Jones N.M."/>
            <person name="Garbe J.R."/>
            <person name="Macchietto M.G."/>
            <person name="Kania S.A."/>
            <person name="Gerhold R.W."/>
            <person name="Richards J.E."/>
            <person name="Wolf T.M."/>
        </authorList>
    </citation>
    <scope>NUCLEOTIDE SEQUENCE</scope>
    <source>
        <strain evidence="4">MNPRO001-30</strain>
        <tissue evidence="4">Meninges</tissue>
    </source>
</reference>
<dbReference type="GO" id="GO:0036498">
    <property type="term" value="P:IRE1-mediated unfolded protein response"/>
    <property type="evidence" value="ECO:0007669"/>
    <property type="project" value="TreeGrafter"/>
</dbReference>
<keyword evidence="5" id="KW-1185">Reference proteome</keyword>
<dbReference type="GO" id="GO:0009408">
    <property type="term" value="P:response to heat"/>
    <property type="evidence" value="ECO:0007669"/>
    <property type="project" value="TreeGrafter"/>
</dbReference>
<dbReference type="Proteomes" id="UP001196413">
    <property type="component" value="Unassembled WGS sequence"/>
</dbReference>
<dbReference type="PANTHER" id="PTHR45640">
    <property type="entry name" value="HEAT SHOCK PROTEIN HSP-12.2-RELATED"/>
    <property type="match status" value="1"/>
</dbReference>
<keyword evidence="4" id="KW-0346">Stress response</keyword>
<evidence type="ECO:0000256" key="1">
    <source>
        <dbReference type="PROSITE-ProRule" id="PRU00285"/>
    </source>
</evidence>
<comment type="caution">
    <text evidence="4">The sequence shown here is derived from an EMBL/GenBank/DDBJ whole genome shotgun (WGS) entry which is preliminary data.</text>
</comment>
<dbReference type="GO" id="GO:0005737">
    <property type="term" value="C:cytoplasm"/>
    <property type="evidence" value="ECO:0007669"/>
    <property type="project" value="TreeGrafter"/>
</dbReference>
<protein>
    <submittedName>
        <fullName evidence="4">Heat shock protein beta-1</fullName>
    </submittedName>
</protein>
<evidence type="ECO:0000313" key="4">
    <source>
        <dbReference type="EMBL" id="KAJ1356637.1"/>
    </source>
</evidence>
<dbReference type="GO" id="GO:0042026">
    <property type="term" value="P:protein refolding"/>
    <property type="evidence" value="ECO:0007669"/>
    <property type="project" value="TreeGrafter"/>
</dbReference>
<sequence length="127" mass="14872">MDPMRSDWRNIGNMNTDLDNLFSKPFQAVMSMELLQAPRMMNHLMRESLRDLDRIKRGFAPYWKDVDHSVLHVANETQKMVNDDKKFAVSLDVSQFHPEELIVHVEGRELTIEGSQEHKSENGCMKR</sequence>
<name>A0AAD5QNB2_PARTN</name>
<dbReference type="EMBL" id="JAHQIW010002856">
    <property type="protein sequence ID" value="KAJ1356637.1"/>
    <property type="molecule type" value="Genomic_DNA"/>
</dbReference>
<evidence type="ECO:0000313" key="5">
    <source>
        <dbReference type="Proteomes" id="UP001196413"/>
    </source>
</evidence>
<dbReference type="InterPro" id="IPR001436">
    <property type="entry name" value="Alpha-crystallin/sHSP_animal"/>
</dbReference>
<dbReference type="PANTHER" id="PTHR45640:SF32">
    <property type="entry name" value="STRESS-INDUCED PROTEIN 1"/>
    <property type="match status" value="1"/>
</dbReference>
<comment type="similarity">
    <text evidence="1 2">Belongs to the small heat shock protein (HSP20) family.</text>
</comment>
<dbReference type="GO" id="GO:0005634">
    <property type="term" value="C:nucleus"/>
    <property type="evidence" value="ECO:0007669"/>
    <property type="project" value="TreeGrafter"/>
</dbReference>
<proteinExistence type="inferred from homology"/>
<dbReference type="Gene3D" id="2.60.40.790">
    <property type="match status" value="1"/>
</dbReference>
<accession>A0AAD5QNB2</accession>
<dbReference type="Pfam" id="PF00011">
    <property type="entry name" value="HSP20"/>
    <property type="match status" value="1"/>
</dbReference>
<dbReference type="AlphaFoldDB" id="A0AAD5QNB2"/>
<organism evidence="4 5">
    <name type="scientific">Parelaphostrongylus tenuis</name>
    <name type="common">Meningeal worm</name>
    <dbReference type="NCBI Taxonomy" id="148309"/>
    <lineage>
        <taxon>Eukaryota</taxon>
        <taxon>Metazoa</taxon>
        <taxon>Ecdysozoa</taxon>
        <taxon>Nematoda</taxon>
        <taxon>Chromadorea</taxon>
        <taxon>Rhabditida</taxon>
        <taxon>Rhabditina</taxon>
        <taxon>Rhabditomorpha</taxon>
        <taxon>Strongyloidea</taxon>
        <taxon>Metastrongylidae</taxon>
        <taxon>Parelaphostrongylus</taxon>
    </lineage>
</organism>
<dbReference type="PROSITE" id="PS01031">
    <property type="entry name" value="SHSP"/>
    <property type="match status" value="1"/>
</dbReference>
<dbReference type="SUPFAM" id="SSF49764">
    <property type="entry name" value="HSP20-like chaperones"/>
    <property type="match status" value="1"/>
</dbReference>
<dbReference type="CDD" id="cd06526">
    <property type="entry name" value="metazoan_ACD"/>
    <property type="match status" value="1"/>
</dbReference>
<dbReference type="InterPro" id="IPR002068">
    <property type="entry name" value="A-crystallin/Hsp20_dom"/>
</dbReference>
<evidence type="ECO:0000259" key="3">
    <source>
        <dbReference type="PROSITE" id="PS01031"/>
    </source>
</evidence>
<evidence type="ECO:0000256" key="2">
    <source>
        <dbReference type="RuleBase" id="RU003616"/>
    </source>
</evidence>
<dbReference type="GO" id="GO:0051082">
    <property type="term" value="F:unfolded protein binding"/>
    <property type="evidence" value="ECO:0007669"/>
    <property type="project" value="TreeGrafter"/>
</dbReference>